<dbReference type="Proteomes" id="UP000179467">
    <property type="component" value="Unassembled WGS sequence"/>
</dbReference>
<dbReference type="RefSeq" id="WP_191225233.1">
    <property type="nucleotide sequence ID" value="NZ_MIPT01000001.1"/>
</dbReference>
<proteinExistence type="predicted"/>
<accession>A0A1S1HJG0</accession>
<evidence type="ECO:0000313" key="2">
    <source>
        <dbReference type="Proteomes" id="UP000179467"/>
    </source>
</evidence>
<protein>
    <submittedName>
        <fullName evidence="1">Uncharacterized protein</fullName>
    </submittedName>
</protein>
<name>A0A1S1HJG0_9SPHN</name>
<dbReference type="EMBL" id="MIPT01000001">
    <property type="protein sequence ID" value="OHT22188.1"/>
    <property type="molecule type" value="Genomic_DNA"/>
</dbReference>
<sequence length="55" mass="6296">MVERVESADSDADIILEDPMTPREFENALAGHLTRKDRRRFWAALKEAGLLVFHA</sequence>
<keyword evidence="2" id="KW-1185">Reference proteome</keyword>
<reference evidence="1 2" key="1">
    <citation type="submission" date="2016-09" db="EMBL/GenBank/DDBJ databases">
        <title>Metabolic pathway, cell adaptation mechanisms and a novel monoxygenase revealed through proteogenomic-transcription analysis of a Sphingomonas haloaromaticamans strain degrading the fungicide ortho-phenylphenol.</title>
        <authorList>
            <person name="Perruchon C."/>
            <person name="Papadopoulou E.S."/>
            <person name="Rousidou C."/>
            <person name="Vasileiadis S."/>
            <person name="Tanou G."/>
            <person name="Amoutzias G."/>
            <person name="Molassiotis A."/>
            <person name="Karpouzas D.G."/>
        </authorList>
    </citation>
    <scope>NUCLEOTIDE SEQUENCE [LARGE SCALE GENOMIC DNA]</scope>
    <source>
        <strain evidence="1 2">P3</strain>
    </source>
</reference>
<gene>
    <name evidence="1" type="ORF">BHE75_04212</name>
</gene>
<organism evidence="1 2">
    <name type="scientific">Edaphosphingomonas haloaromaticamans</name>
    <dbReference type="NCBI Taxonomy" id="653954"/>
    <lineage>
        <taxon>Bacteria</taxon>
        <taxon>Pseudomonadati</taxon>
        <taxon>Pseudomonadota</taxon>
        <taxon>Alphaproteobacteria</taxon>
        <taxon>Sphingomonadales</taxon>
        <taxon>Rhizorhabdaceae</taxon>
        <taxon>Edaphosphingomonas</taxon>
    </lineage>
</organism>
<dbReference type="AlphaFoldDB" id="A0A1S1HJG0"/>
<evidence type="ECO:0000313" key="1">
    <source>
        <dbReference type="EMBL" id="OHT22188.1"/>
    </source>
</evidence>
<comment type="caution">
    <text evidence="1">The sequence shown here is derived from an EMBL/GenBank/DDBJ whole genome shotgun (WGS) entry which is preliminary data.</text>
</comment>